<evidence type="ECO:0000256" key="4">
    <source>
        <dbReference type="ARBA" id="ARBA00061401"/>
    </source>
</evidence>
<keyword evidence="1 6" id="KW-0479">Metal-binding</keyword>
<dbReference type="PIRSF" id="PIRSF004789">
    <property type="entry name" value="DR1281"/>
    <property type="match status" value="1"/>
</dbReference>
<dbReference type="EMBL" id="PEWV01000058">
    <property type="protein sequence ID" value="PIU41429.1"/>
    <property type="molecule type" value="Genomic_DNA"/>
</dbReference>
<dbReference type="Pfam" id="PF13277">
    <property type="entry name" value="YmdB"/>
    <property type="match status" value="1"/>
</dbReference>
<proteinExistence type="inferred from homology"/>
<feature type="binding site" evidence="6">
    <location>
        <position position="151"/>
    </location>
    <ligand>
        <name>Fe cation</name>
        <dbReference type="ChEBI" id="CHEBI:24875"/>
        <label>2</label>
    </ligand>
</feature>
<dbReference type="CDD" id="cd07382">
    <property type="entry name" value="MPP_DR1281"/>
    <property type="match status" value="1"/>
</dbReference>
<organism evidence="7 8">
    <name type="scientific">Candidatus Aquitaenariimonas noxiae</name>
    <dbReference type="NCBI Taxonomy" id="1974741"/>
    <lineage>
        <taxon>Bacteria</taxon>
        <taxon>Pseudomonadati</taxon>
        <taxon>Candidatus Omnitrophota</taxon>
        <taxon>Candidatus Aquitaenariimonas</taxon>
    </lineage>
</organism>
<feature type="binding site" evidence="6">
    <location>
        <position position="40"/>
    </location>
    <ligand>
        <name>Fe cation</name>
        <dbReference type="ChEBI" id="CHEBI:24875"/>
        <label>1</label>
    </ligand>
</feature>
<dbReference type="SUPFAM" id="SSF56300">
    <property type="entry name" value="Metallo-dependent phosphatases"/>
    <property type="match status" value="1"/>
</dbReference>
<sequence length="260" mass="28588">MKLLFIGDIVGEPGRHVIREAVPRIKKRESIDVVVANCENAAGGSGLTPEIADELFRYGVNILTSGDHIWKRKEIVDVLDVNPYILRPLNYPPNVPGNGSCVYKTEDGLQIGVINLVGRVFMEAVDCPFRGGMAEVEKLRKRTQIILVDIHAEATSEKIALSYYLDGLVSAICGTHTHVPTADEKVTANGTAYITDVGMTGPHKSVIGRKPEQIITRFITQLPTRFQMAEEDLRLQGAIIDIDEKTGKANSIKRVEEKVG</sequence>
<dbReference type="GO" id="GO:0046872">
    <property type="term" value="F:metal ion binding"/>
    <property type="evidence" value="ECO:0007669"/>
    <property type="project" value="UniProtKB-KW"/>
</dbReference>
<dbReference type="NCBIfam" id="TIGR00282">
    <property type="entry name" value="TIGR00282 family metallophosphoesterase"/>
    <property type="match status" value="1"/>
</dbReference>
<dbReference type="InterPro" id="IPR029052">
    <property type="entry name" value="Metallo-depent_PP-like"/>
</dbReference>
<name>A0A2J0KUH1_9BACT</name>
<protein>
    <submittedName>
        <fullName evidence="7">TIGR00282 family metallophosphoesterase</fullName>
    </submittedName>
</protein>
<feature type="binding site" evidence="6">
    <location>
        <position position="39"/>
    </location>
    <ligand>
        <name>Fe cation</name>
        <dbReference type="ChEBI" id="CHEBI:24875"/>
        <label>2</label>
    </ligand>
</feature>
<evidence type="ECO:0000256" key="1">
    <source>
        <dbReference type="ARBA" id="ARBA00022723"/>
    </source>
</evidence>
<gene>
    <name evidence="7" type="ORF">COS99_05510</name>
</gene>
<feature type="binding site" evidence="6">
    <location>
        <position position="67"/>
    </location>
    <ligand>
        <name>Fe cation</name>
        <dbReference type="ChEBI" id="CHEBI:24875"/>
        <label>2</label>
    </ligand>
</feature>
<keyword evidence="2" id="KW-0378">Hydrolase</keyword>
<dbReference type="FunFam" id="3.60.21.10:FF:000016">
    <property type="entry name" value="Putative metallophosphoesterase"/>
    <property type="match status" value="1"/>
</dbReference>
<comment type="caution">
    <text evidence="7">The sequence shown here is derived from an EMBL/GenBank/DDBJ whole genome shotgun (WGS) entry which is preliminary data.</text>
</comment>
<dbReference type="Proteomes" id="UP000230052">
    <property type="component" value="Unassembled WGS sequence"/>
</dbReference>
<accession>A0A2J0KUH1</accession>
<dbReference type="GO" id="GO:0004113">
    <property type="term" value="F:2',3'-cyclic-nucleotide 3'-phosphodiesterase activity"/>
    <property type="evidence" value="ECO:0007669"/>
    <property type="project" value="TreeGrafter"/>
</dbReference>
<evidence type="ECO:0000256" key="5">
    <source>
        <dbReference type="PIRSR" id="PIRSR004789-50"/>
    </source>
</evidence>
<comment type="similarity">
    <text evidence="4">Belongs to the YmdB-like family.</text>
</comment>
<feature type="binding site" evidence="6">
    <location>
        <position position="176"/>
    </location>
    <ligand>
        <name>Fe cation</name>
        <dbReference type="ChEBI" id="CHEBI:24875"/>
        <label>2</label>
    </ligand>
</feature>
<dbReference type="InterPro" id="IPR005235">
    <property type="entry name" value="YmdB-like"/>
</dbReference>
<dbReference type="PANTHER" id="PTHR36303:SF1">
    <property type="entry name" value="2',3'-CYCLIC-NUCLEOTIDE 2'-PHOSPHODIESTERASE"/>
    <property type="match status" value="1"/>
</dbReference>
<feature type="binding site" evidence="6">
    <location>
        <position position="39"/>
    </location>
    <ligand>
        <name>Fe cation</name>
        <dbReference type="ChEBI" id="CHEBI:24875"/>
        <label>1</label>
    </ligand>
</feature>
<dbReference type="Gene3D" id="3.60.21.10">
    <property type="match status" value="1"/>
</dbReference>
<evidence type="ECO:0000256" key="3">
    <source>
        <dbReference type="ARBA" id="ARBA00023004"/>
    </source>
</evidence>
<dbReference type="PANTHER" id="PTHR36303">
    <property type="entry name" value="2',3'-CYCLIC-NUCLEOTIDE 2'-PHOSPHODIESTERASE"/>
    <property type="match status" value="1"/>
</dbReference>
<feature type="binding site" evidence="6">
    <location>
        <position position="178"/>
    </location>
    <ligand>
        <name>Fe cation</name>
        <dbReference type="ChEBI" id="CHEBI:24875"/>
        <label>1</label>
    </ligand>
</feature>
<keyword evidence="3" id="KW-0408">Iron</keyword>
<evidence type="ECO:0000256" key="2">
    <source>
        <dbReference type="ARBA" id="ARBA00022801"/>
    </source>
</evidence>
<evidence type="ECO:0000256" key="6">
    <source>
        <dbReference type="PIRSR" id="PIRSR004789-51"/>
    </source>
</evidence>
<evidence type="ECO:0000313" key="7">
    <source>
        <dbReference type="EMBL" id="PIU41429.1"/>
    </source>
</evidence>
<dbReference type="AlphaFoldDB" id="A0A2J0KUH1"/>
<evidence type="ECO:0000313" key="8">
    <source>
        <dbReference type="Proteomes" id="UP000230052"/>
    </source>
</evidence>
<feature type="binding site" evidence="6">
    <location>
        <position position="8"/>
    </location>
    <ligand>
        <name>Fe cation</name>
        <dbReference type="ChEBI" id="CHEBI:24875"/>
        <label>1</label>
    </ligand>
</feature>
<feature type="active site" description="Proton donor" evidence="5">
    <location>
        <position position="68"/>
    </location>
</feature>
<reference evidence="7 8" key="1">
    <citation type="submission" date="2017-09" db="EMBL/GenBank/DDBJ databases">
        <title>Depth-based differentiation of microbial function through sediment-hosted aquifers and enrichment of novel symbionts in the deep terrestrial subsurface.</title>
        <authorList>
            <person name="Probst A.J."/>
            <person name="Ladd B."/>
            <person name="Jarett J.K."/>
            <person name="Geller-Mcgrath D.E."/>
            <person name="Sieber C.M."/>
            <person name="Emerson J.B."/>
            <person name="Anantharaman K."/>
            <person name="Thomas B.C."/>
            <person name="Malmstrom R."/>
            <person name="Stieglmeier M."/>
            <person name="Klingl A."/>
            <person name="Woyke T."/>
            <person name="Ryan C.M."/>
            <person name="Banfield J.F."/>
        </authorList>
    </citation>
    <scope>NUCLEOTIDE SEQUENCE [LARGE SCALE GENOMIC DNA]</scope>
    <source>
        <strain evidence="7">CG07_land_8_20_14_0_80_42_15</strain>
    </source>
</reference>